<dbReference type="Pfam" id="PF08320">
    <property type="entry name" value="PIG-X"/>
    <property type="match status" value="1"/>
</dbReference>
<gene>
    <name evidence="11" type="ORF">PSNMU_V1.4_AUG-EV-PASAV3_0083130</name>
</gene>
<evidence type="ECO:0000256" key="5">
    <source>
        <dbReference type="ARBA" id="ARBA00022692"/>
    </source>
</evidence>
<keyword evidence="5" id="KW-0812">Transmembrane</keyword>
<dbReference type="AlphaFoldDB" id="A0A448ZHD3"/>
<keyword evidence="9" id="KW-0325">Glycoprotein</keyword>
<evidence type="ECO:0000256" key="3">
    <source>
        <dbReference type="ARBA" id="ARBA00010345"/>
    </source>
</evidence>
<comment type="similarity">
    <text evidence="3">Belongs to the PIGX family.</text>
</comment>
<dbReference type="Proteomes" id="UP000291116">
    <property type="component" value="Unassembled WGS sequence"/>
</dbReference>
<comment type="pathway">
    <text evidence="2">Glycolipid biosynthesis; glycosylphosphatidylinositol-anchor biosynthesis.</text>
</comment>
<evidence type="ECO:0000256" key="6">
    <source>
        <dbReference type="ARBA" id="ARBA00022824"/>
    </source>
</evidence>
<keyword evidence="8" id="KW-0472">Membrane</keyword>
<evidence type="ECO:0000313" key="11">
    <source>
        <dbReference type="EMBL" id="VEU41391.1"/>
    </source>
</evidence>
<comment type="subcellular location">
    <subcellularLocation>
        <location evidence="1">Endoplasmic reticulum membrane</location>
        <topology evidence="1">Single-pass membrane protein</topology>
    </subcellularLocation>
</comment>
<dbReference type="GO" id="GO:0006506">
    <property type="term" value="P:GPI anchor biosynthetic process"/>
    <property type="evidence" value="ECO:0007669"/>
    <property type="project" value="UniProtKB-UniPathway"/>
</dbReference>
<feature type="signal peptide" evidence="10">
    <location>
        <begin position="1"/>
        <end position="24"/>
    </location>
</feature>
<evidence type="ECO:0000256" key="10">
    <source>
        <dbReference type="SAM" id="SignalP"/>
    </source>
</evidence>
<proteinExistence type="inferred from homology"/>
<keyword evidence="6" id="KW-0256">Endoplasmic reticulum</keyword>
<keyword evidence="12" id="KW-1185">Reference proteome</keyword>
<keyword evidence="10" id="KW-0732">Signal</keyword>
<keyword evidence="7" id="KW-1133">Transmembrane helix</keyword>
<sequence length="372" mass="38141">MKPNRIRSGFLLAAAISGLRTAEGRGGTAAAIPEVLASSSPGGTLYSCFLATDPGGPPEREACCGAIAGARDPGGGPSDHARCLAEMAEVPSGVSLGGDPGDTARYAWAVPGDGSGSAEQRLGRETVRTISPYHKTAVPVPGIETGLVVSRLGAEGGMHRLFHHEITLPGTPAGDSGANPRYYLYVTVPSGMFIDLDDPFEAPQGGRIEPAAAAPGGDASRDAGFEATCTTGPSAGTETGPAVSFRARLHAAAVCDIEQPSFASGQHLLVWELEVLGASKPGATERIGFATKLHLRYPRPSPDGERWIDLPAPVLVDPVGGGRIAGWEDPVRVAAGRDGDHDWIVAATVGACLVGVAAMVRDISGVSLWDDA</sequence>
<feature type="chain" id="PRO_5019127527" evidence="10">
    <location>
        <begin position="25"/>
        <end position="372"/>
    </location>
</feature>
<evidence type="ECO:0000256" key="8">
    <source>
        <dbReference type="ARBA" id="ARBA00023136"/>
    </source>
</evidence>
<dbReference type="GO" id="GO:0005789">
    <property type="term" value="C:endoplasmic reticulum membrane"/>
    <property type="evidence" value="ECO:0007669"/>
    <property type="project" value="UniProtKB-SubCell"/>
</dbReference>
<protein>
    <submittedName>
        <fullName evidence="11">Uncharacterized protein</fullName>
    </submittedName>
</protein>
<dbReference type="InterPro" id="IPR013233">
    <property type="entry name" value="PIG-X/PBN1"/>
</dbReference>
<evidence type="ECO:0000313" key="12">
    <source>
        <dbReference type="Proteomes" id="UP000291116"/>
    </source>
</evidence>
<evidence type="ECO:0000256" key="2">
    <source>
        <dbReference type="ARBA" id="ARBA00004687"/>
    </source>
</evidence>
<keyword evidence="4" id="KW-0337">GPI-anchor biosynthesis</keyword>
<name>A0A448ZHD3_9STRA</name>
<evidence type="ECO:0000256" key="9">
    <source>
        <dbReference type="ARBA" id="ARBA00023180"/>
    </source>
</evidence>
<dbReference type="EMBL" id="CAACVS010000346">
    <property type="protein sequence ID" value="VEU41391.1"/>
    <property type="molecule type" value="Genomic_DNA"/>
</dbReference>
<accession>A0A448ZHD3</accession>
<evidence type="ECO:0000256" key="1">
    <source>
        <dbReference type="ARBA" id="ARBA00004389"/>
    </source>
</evidence>
<reference evidence="11 12" key="1">
    <citation type="submission" date="2019-01" db="EMBL/GenBank/DDBJ databases">
        <authorList>
            <person name="Ferrante I. M."/>
        </authorList>
    </citation>
    <scope>NUCLEOTIDE SEQUENCE [LARGE SCALE GENOMIC DNA]</scope>
    <source>
        <strain evidence="11 12">B856</strain>
    </source>
</reference>
<dbReference type="UniPathway" id="UPA00196"/>
<evidence type="ECO:0000256" key="7">
    <source>
        <dbReference type="ARBA" id="ARBA00022989"/>
    </source>
</evidence>
<dbReference type="OrthoDB" id="53696at2759"/>
<evidence type="ECO:0000256" key="4">
    <source>
        <dbReference type="ARBA" id="ARBA00022502"/>
    </source>
</evidence>
<organism evidence="11 12">
    <name type="scientific">Pseudo-nitzschia multistriata</name>
    <dbReference type="NCBI Taxonomy" id="183589"/>
    <lineage>
        <taxon>Eukaryota</taxon>
        <taxon>Sar</taxon>
        <taxon>Stramenopiles</taxon>
        <taxon>Ochrophyta</taxon>
        <taxon>Bacillariophyta</taxon>
        <taxon>Bacillariophyceae</taxon>
        <taxon>Bacillariophycidae</taxon>
        <taxon>Bacillariales</taxon>
        <taxon>Bacillariaceae</taxon>
        <taxon>Pseudo-nitzschia</taxon>
    </lineage>
</organism>